<proteinExistence type="predicted"/>
<dbReference type="Pfam" id="PF08282">
    <property type="entry name" value="Hydrolase_3"/>
    <property type="match status" value="1"/>
</dbReference>
<dbReference type="SUPFAM" id="SSF56784">
    <property type="entry name" value="HAD-like"/>
    <property type="match status" value="1"/>
</dbReference>
<accession>A0ABN0AZS9</accession>
<evidence type="ECO:0000313" key="1">
    <source>
        <dbReference type="EMBL" id="EFL44048.1"/>
    </source>
</evidence>
<evidence type="ECO:0000313" key="2">
    <source>
        <dbReference type="Proteomes" id="UP000004431"/>
    </source>
</evidence>
<dbReference type="RefSeq" id="WP_006304281.1">
    <property type="nucleotide sequence ID" value="NZ_AEDQ01000021.1"/>
</dbReference>
<dbReference type="PANTHER" id="PTHR10000:SF8">
    <property type="entry name" value="HAD SUPERFAMILY HYDROLASE-LIKE, TYPE 3"/>
    <property type="match status" value="1"/>
</dbReference>
<keyword evidence="1" id="KW-0378">Hydrolase</keyword>
<dbReference type="InterPro" id="IPR036412">
    <property type="entry name" value="HAD-like_sf"/>
</dbReference>
<sequence length="273" mass="29293">MTPDIKLILSDIDGTILPFGATQVSERTRQAFMRAQESGIAMGPASGRVFGQLPAMFNNDMKCLQTAIATNGCQVFYNGKTIREVIVPRDRLYALRDATSKLSQCGMLVFDGITPLLVSGTRDDLRVHFPTYADICIPVDDIPNIPIVKANVFMAAPEQGTRAVIDTLNKEVDGLDFDYPRVGFSNVMVSGNNKATGIDALVEAMGITLDNVVVFGDAGNDLTMFNHVTNCVAVAGATPEAAAAARWHIGACEDDAVACAVEMLACGEWPFTH</sequence>
<dbReference type="GO" id="GO:0016787">
    <property type="term" value="F:hydrolase activity"/>
    <property type="evidence" value="ECO:0007669"/>
    <property type="project" value="UniProtKB-KW"/>
</dbReference>
<dbReference type="InterPro" id="IPR023214">
    <property type="entry name" value="HAD_sf"/>
</dbReference>
<keyword evidence="2" id="KW-1185">Reference proteome</keyword>
<reference evidence="1 2" key="1">
    <citation type="submission" date="2010-08" db="EMBL/GenBank/DDBJ databases">
        <authorList>
            <person name="Durkin A.S."/>
            <person name="Madupu R."/>
            <person name="Torralba M."/>
            <person name="Gillis M."/>
            <person name="Methe B."/>
            <person name="Sutton G."/>
            <person name="Nelson K.E."/>
        </authorList>
    </citation>
    <scope>NUCLEOTIDE SEQUENCE [LARGE SCALE GENOMIC DNA]</scope>
    <source>
        <strain evidence="1 2">PB189-T1-4</strain>
    </source>
</reference>
<dbReference type="EMBL" id="AEDQ01000021">
    <property type="protein sequence ID" value="EFL44048.1"/>
    <property type="molecule type" value="Genomic_DNA"/>
</dbReference>
<organism evidence="1 2">
    <name type="scientific">Fannyhessea vaginae PB189-T1-4</name>
    <dbReference type="NCBI Taxonomy" id="866774"/>
    <lineage>
        <taxon>Bacteria</taxon>
        <taxon>Bacillati</taxon>
        <taxon>Actinomycetota</taxon>
        <taxon>Coriobacteriia</taxon>
        <taxon>Coriobacteriales</taxon>
        <taxon>Atopobiaceae</taxon>
        <taxon>Fannyhessea</taxon>
    </lineage>
</organism>
<dbReference type="PANTHER" id="PTHR10000">
    <property type="entry name" value="PHOSPHOSERINE PHOSPHATASE"/>
    <property type="match status" value="1"/>
</dbReference>
<dbReference type="Proteomes" id="UP000004431">
    <property type="component" value="Unassembled WGS sequence"/>
</dbReference>
<dbReference type="Gene3D" id="3.30.1240.10">
    <property type="match status" value="1"/>
</dbReference>
<gene>
    <name evidence="1" type="ORF">HMPREF9248_0830</name>
</gene>
<protein>
    <submittedName>
        <fullName evidence="1">HAD hydrolase, family IIB</fullName>
    </submittedName>
</protein>
<name>A0ABN0AZS9_9ACTN</name>
<dbReference type="Gene3D" id="3.40.50.1000">
    <property type="entry name" value="HAD superfamily/HAD-like"/>
    <property type="match status" value="1"/>
</dbReference>
<comment type="caution">
    <text evidence="1">The sequence shown here is derived from an EMBL/GenBank/DDBJ whole genome shotgun (WGS) entry which is preliminary data.</text>
</comment>